<proteinExistence type="predicted"/>
<dbReference type="EMBL" id="CP001769">
    <property type="protein sequence ID" value="ADB36249.1"/>
    <property type="molecule type" value="Genomic_DNA"/>
</dbReference>
<sequence>MKSYLLFFMSAPLADKTLHHRIKLTGLVTILALLLVLPCLEQGSWARAQTCSLTLKPTVSGCYQNSGSKATVSVEVSWVNVTVSPTANDASDALTVTFAGQTKTINPGPYTSYGGNGNIVSPQVVAFEVAADASSQTAQAFIGTDYASAICKTQQAGIILPAPCPPTTCASGQTGGTVFNDFNGDGIKDAGETTGVSGVVVRAYDCNGSLVGTTTTDAFGRYTFTSIAAGSYPLRVEFSSLPSYAGMGTRNGINGRTTVQFVNAADCSVDLGILDPSDYCQTNPMVVVPCYVNGNPLAAGNAGASDAVVSFAYNTSGLMNPALTAHAPASQVGALWGMAYNKFTRKIFSSATVRRHTGLGPLGLGGIYVADFSTAPANGSTFTYANFIDVSTLGINVGSIADNATRGLVADKTQPSVDNQGYLAVGKAGIGSIDFSEDGNKLYLTNLADNKLYEIDITAYNTSGTLPTAANVKSYNMSAGITCQGGELHTWAVKVYKGKVYTSMVCDASSSQDKSNLRAYVQELNGTTVSTVFDFPLTYPKGFPLDANKSITGWYPWTDSWTAKGDPANASSIVHPEPILSAIEFDIDGSLVLGFADRTAVQAGWYNYNPNGNDGRLYSNYVGGDILRAYATGSSFVLENNAKAGPNTSSGANNNQGPGFGEFYNDNWFYQTALGHSEVAVGGLAIRPGSGETVFITMDPIDFPNGDAGLYVWSAGIRKGNNQSGQQAGGYQIYNTNANPGTFGKSAGLGDAVLTCDLPTYLEIGNRVWVDTDKDGIQDPCEKALANVKVALYQGNTLVASTSTNANGEYYFNTTNAPSMLPGTAYTVRFGTDGSSSQFDSNTAMLTVDGTRYNLTTAFSAAPTANTTNDSNAQLASGFPSATVTTGAAGSVNHTIDAGFYMLCPTLNCYPTLVRKN</sequence>
<feature type="domain" description="SD-repeat containing protein B" evidence="4">
    <location>
        <begin position="763"/>
        <end position="838"/>
    </location>
</feature>
<dbReference type="GO" id="GO:0005576">
    <property type="term" value="C:extracellular region"/>
    <property type="evidence" value="ECO:0007669"/>
    <property type="project" value="UniProtKB-SubCell"/>
</dbReference>
<dbReference type="InterPro" id="IPR013783">
    <property type="entry name" value="Ig-like_fold"/>
</dbReference>
<dbReference type="InterPro" id="IPR051417">
    <property type="entry name" value="SDr/BOS_complex"/>
</dbReference>
<name>D2QCD8_SPILD</name>
<feature type="domain" description="SD-repeat containing protein B" evidence="4">
    <location>
        <begin position="174"/>
        <end position="240"/>
    </location>
</feature>
<evidence type="ECO:0000313" key="5">
    <source>
        <dbReference type="EMBL" id="ADB36249.1"/>
    </source>
</evidence>
<dbReference type="RefSeq" id="WP_012924801.1">
    <property type="nucleotide sequence ID" value="NC_013730.1"/>
</dbReference>
<organism evidence="5 6">
    <name type="scientific">Spirosoma linguale (strain ATCC 33905 / DSM 74 / LMG 10896 / Claus 1)</name>
    <dbReference type="NCBI Taxonomy" id="504472"/>
    <lineage>
        <taxon>Bacteria</taxon>
        <taxon>Pseudomonadati</taxon>
        <taxon>Bacteroidota</taxon>
        <taxon>Cytophagia</taxon>
        <taxon>Cytophagales</taxon>
        <taxon>Cytophagaceae</taxon>
        <taxon>Spirosoma</taxon>
    </lineage>
</organism>
<dbReference type="InterPro" id="IPR033764">
    <property type="entry name" value="Sdr_B"/>
</dbReference>
<dbReference type="STRING" id="504472.Slin_0184"/>
<keyword evidence="6" id="KW-1185">Reference proteome</keyword>
<evidence type="ECO:0000256" key="3">
    <source>
        <dbReference type="ARBA" id="ARBA00022729"/>
    </source>
</evidence>
<evidence type="ECO:0000313" key="6">
    <source>
        <dbReference type="Proteomes" id="UP000002028"/>
    </source>
</evidence>
<dbReference type="AlphaFoldDB" id="D2QCD8"/>
<dbReference type="SUPFAM" id="SSF117074">
    <property type="entry name" value="Hypothetical protein PA1324"/>
    <property type="match status" value="2"/>
</dbReference>
<reference evidence="5 6" key="1">
    <citation type="journal article" date="2010" name="Stand. Genomic Sci.">
        <title>Complete genome sequence of Spirosoma linguale type strain (1).</title>
        <authorList>
            <person name="Lail K."/>
            <person name="Sikorski J."/>
            <person name="Saunders E."/>
            <person name="Lapidus A."/>
            <person name="Glavina Del Rio T."/>
            <person name="Copeland A."/>
            <person name="Tice H."/>
            <person name="Cheng J.-F."/>
            <person name="Lucas S."/>
            <person name="Nolan M."/>
            <person name="Bruce D."/>
            <person name="Goodwin L."/>
            <person name="Pitluck S."/>
            <person name="Ivanova N."/>
            <person name="Mavromatis K."/>
            <person name="Ovchinnikova G."/>
            <person name="Pati A."/>
            <person name="Chen A."/>
            <person name="Palaniappan K."/>
            <person name="Land M."/>
            <person name="Hauser L."/>
            <person name="Chang Y.-J."/>
            <person name="Jeffries C.D."/>
            <person name="Chain P."/>
            <person name="Brettin T."/>
            <person name="Detter J.C."/>
            <person name="Schuetze A."/>
            <person name="Rohde M."/>
            <person name="Tindall B.J."/>
            <person name="Goeker M."/>
            <person name="Bristow J."/>
            <person name="Eisen J.A."/>
            <person name="Markowitz V."/>
            <person name="Hugenholtz P."/>
            <person name="Kyrpides N.C."/>
            <person name="Klenk H.-P."/>
            <person name="Chen F."/>
        </authorList>
    </citation>
    <scope>NUCLEOTIDE SEQUENCE [LARGE SCALE GENOMIC DNA]</scope>
    <source>
        <strain evidence="6">ATCC 33905 / DSM 74 / LMG 10896 / Claus 1</strain>
    </source>
</reference>
<evidence type="ECO:0000256" key="1">
    <source>
        <dbReference type="ARBA" id="ARBA00004613"/>
    </source>
</evidence>
<comment type="subcellular location">
    <subcellularLocation>
        <location evidence="1">Secreted</location>
    </subcellularLocation>
</comment>
<keyword evidence="2" id="KW-0964">Secreted</keyword>
<dbReference type="Pfam" id="PF17210">
    <property type="entry name" value="SdrD_B"/>
    <property type="match status" value="2"/>
</dbReference>
<dbReference type="HOGENOM" id="CLU_014521_0_0_10"/>
<dbReference type="eggNOG" id="COG4932">
    <property type="taxonomic scope" value="Bacteria"/>
</dbReference>
<gene>
    <name evidence="5" type="ordered locus">Slin_0184</name>
</gene>
<accession>D2QCD8</accession>
<dbReference type="PANTHER" id="PTHR23303">
    <property type="entry name" value="CARBOXYPEPTIDASE REGULATORY REGION-CONTAINING"/>
    <property type="match status" value="1"/>
</dbReference>
<evidence type="ECO:0000259" key="4">
    <source>
        <dbReference type="Pfam" id="PF17210"/>
    </source>
</evidence>
<protein>
    <recommendedName>
        <fullName evidence="4">SD-repeat containing protein B domain-containing protein</fullName>
    </recommendedName>
</protein>
<keyword evidence="3" id="KW-0732">Signal</keyword>
<dbReference type="Proteomes" id="UP000002028">
    <property type="component" value="Chromosome"/>
</dbReference>
<dbReference type="KEGG" id="sli:Slin_0184"/>
<evidence type="ECO:0000256" key="2">
    <source>
        <dbReference type="ARBA" id="ARBA00022525"/>
    </source>
</evidence>
<dbReference type="Gene3D" id="2.60.40.10">
    <property type="entry name" value="Immunoglobulins"/>
    <property type="match status" value="2"/>
</dbReference>